<evidence type="ECO:0000256" key="1">
    <source>
        <dbReference type="SAM" id="Phobius"/>
    </source>
</evidence>
<evidence type="ECO:0000313" key="3">
    <source>
        <dbReference type="Proteomes" id="UP001597512"/>
    </source>
</evidence>
<keyword evidence="3" id="KW-1185">Reference proteome</keyword>
<gene>
    <name evidence="2" type="ORF">ACFS25_19740</name>
</gene>
<sequence length="186" mass="21793">MFIVKFLGGIIVFMVCMYFILLFKNRMPENRQHLLLKDPAKSVQDSMILWRKICESVEAKTFMNCYVRASDSTLQFNGESIGKIDSVSVSNKAFQNMEKDDVVKLLSLIKFLKRNSITGVFHDTSIGFWLYVYKDDIYYSTTQGVRNIYIWDTPKDTLEPAFVHFFKIFDRKDRMVLVGLNDLQHK</sequence>
<protein>
    <submittedName>
        <fullName evidence="2">Uncharacterized protein</fullName>
    </submittedName>
</protein>
<comment type="caution">
    <text evidence="2">The sequence shown here is derived from an EMBL/GenBank/DDBJ whole genome shotgun (WGS) entry which is preliminary data.</text>
</comment>
<proteinExistence type="predicted"/>
<organism evidence="2 3">
    <name type="scientific">Spirosoma flavum</name>
    <dbReference type="NCBI Taxonomy" id="2048557"/>
    <lineage>
        <taxon>Bacteria</taxon>
        <taxon>Pseudomonadati</taxon>
        <taxon>Bacteroidota</taxon>
        <taxon>Cytophagia</taxon>
        <taxon>Cytophagales</taxon>
        <taxon>Cytophagaceae</taxon>
        <taxon>Spirosoma</taxon>
    </lineage>
</organism>
<evidence type="ECO:0000313" key="2">
    <source>
        <dbReference type="EMBL" id="MFD2936024.1"/>
    </source>
</evidence>
<keyword evidence="1" id="KW-1133">Transmembrane helix</keyword>
<dbReference type="EMBL" id="JBHUOM010000019">
    <property type="protein sequence ID" value="MFD2936024.1"/>
    <property type="molecule type" value="Genomic_DNA"/>
</dbReference>
<name>A0ABW6AKN1_9BACT</name>
<reference evidence="3" key="1">
    <citation type="journal article" date="2019" name="Int. J. Syst. Evol. Microbiol.">
        <title>The Global Catalogue of Microorganisms (GCM) 10K type strain sequencing project: providing services to taxonomists for standard genome sequencing and annotation.</title>
        <authorList>
            <consortium name="The Broad Institute Genomics Platform"/>
            <consortium name="The Broad Institute Genome Sequencing Center for Infectious Disease"/>
            <person name="Wu L."/>
            <person name="Ma J."/>
        </authorList>
    </citation>
    <scope>NUCLEOTIDE SEQUENCE [LARGE SCALE GENOMIC DNA]</scope>
    <source>
        <strain evidence="3">KCTC 52490</strain>
    </source>
</reference>
<keyword evidence="1" id="KW-0812">Transmembrane</keyword>
<keyword evidence="1" id="KW-0472">Membrane</keyword>
<dbReference type="RefSeq" id="WP_381504410.1">
    <property type="nucleotide sequence ID" value="NZ_JBHUOM010000019.1"/>
</dbReference>
<feature type="transmembrane region" description="Helical" evidence="1">
    <location>
        <begin position="6"/>
        <end position="23"/>
    </location>
</feature>
<dbReference type="Proteomes" id="UP001597512">
    <property type="component" value="Unassembled WGS sequence"/>
</dbReference>
<accession>A0ABW6AKN1</accession>